<feature type="region of interest" description="Disordered" evidence="2">
    <location>
        <begin position="137"/>
        <end position="205"/>
    </location>
</feature>
<reference evidence="3 4" key="1">
    <citation type="journal article" date="2019" name="Sci. Data">
        <title>Hybrid genome assembly and annotation of Danionella translucida.</title>
        <authorList>
            <person name="Kadobianskyi M."/>
            <person name="Schulze L."/>
            <person name="Schuelke M."/>
            <person name="Judkewitz B."/>
        </authorList>
    </citation>
    <scope>NUCLEOTIDE SEQUENCE [LARGE SCALE GENOMIC DNA]</scope>
    <source>
        <strain evidence="3 4">Bolton</strain>
    </source>
</reference>
<feature type="compositionally biased region" description="Acidic residues" evidence="2">
    <location>
        <begin position="177"/>
        <end position="187"/>
    </location>
</feature>
<dbReference type="STRING" id="623744.A0A553R2R0"/>
<feature type="coiled-coil region" evidence="1">
    <location>
        <begin position="5"/>
        <end position="122"/>
    </location>
</feature>
<dbReference type="AlphaFoldDB" id="A0A553R2R0"/>
<name>A0A553R2R0_9TELE</name>
<feature type="compositionally biased region" description="Polar residues" evidence="2">
    <location>
        <begin position="194"/>
        <end position="205"/>
    </location>
</feature>
<dbReference type="OrthoDB" id="295078at2759"/>
<evidence type="ECO:0000313" key="4">
    <source>
        <dbReference type="Proteomes" id="UP000316079"/>
    </source>
</evidence>
<dbReference type="Proteomes" id="UP000316079">
    <property type="component" value="Unassembled WGS sequence"/>
</dbReference>
<accession>A0A553R2R0</accession>
<keyword evidence="1" id="KW-0175">Coiled coil</keyword>
<comment type="caution">
    <text evidence="3">The sequence shown here is derived from an EMBL/GenBank/DDBJ whole genome shotgun (WGS) entry which is preliminary data.</text>
</comment>
<proteinExistence type="predicted"/>
<keyword evidence="4" id="KW-1185">Reference proteome</keyword>
<evidence type="ECO:0000256" key="1">
    <source>
        <dbReference type="SAM" id="Coils"/>
    </source>
</evidence>
<protein>
    <submittedName>
        <fullName evidence="3">Uncharacterized protein</fullName>
    </submittedName>
</protein>
<organism evidence="3 4">
    <name type="scientific">Danionella cerebrum</name>
    <dbReference type="NCBI Taxonomy" id="2873325"/>
    <lineage>
        <taxon>Eukaryota</taxon>
        <taxon>Metazoa</taxon>
        <taxon>Chordata</taxon>
        <taxon>Craniata</taxon>
        <taxon>Vertebrata</taxon>
        <taxon>Euteleostomi</taxon>
        <taxon>Actinopterygii</taxon>
        <taxon>Neopterygii</taxon>
        <taxon>Teleostei</taxon>
        <taxon>Ostariophysi</taxon>
        <taxon>Cypriniformes</taxon>
        <taxon>Danionidae</taxon>
        <taxon>Danioninae</taxon>
        <taxon>Danionella</taxon>
    </lineage>
</organism>
<sequence length="205" mass="23475">MSVRLREAEAQAELKETRQRMLEQETQNQIYSNQLRRAELEARNLQDRMQVLTTQNKTLHAELQETKRKQAEIECKNKEEVMAKEEGKVQGQLNNTDSSQYIRDLKDQITDLKHEIRCLRGKQNLPEHPSFDGIHIVNHYGGDTESYQSSDEDGGKLSPQLGSHQLRGRITLHPNLEDSESDAEDEGDVLRLTVPSNSSHKSTTV</sequence>
<dbReference type="EMBL" id="SRMA01025296">
    <property type="protein sequence ID" value="TRY96465.1"/>
    <property type="molecule type" value="Genomic_DNA"/>
</dbReference>
<gene>
    <name evidence="3" type="ORF">DNTS_027535</name>
</gene>
<evidence type="ECO:0000313" key="3">
    <source>
        <dbReference type="EMBL" id="TRY96465.1"/>
    </source>
</evidence>
<evidence type="ECO:0000256" key="2">
    <source>
        <dbReference type="SAM" id="MobiDB-lite"/>
    </source>
</evidence>